<dbReference type="InterPro" id="IPR050109">
    <property type="entry name" value="HTH-type_TetR-like_transc_reg"/>
</dbReference>
<evidence type="ECO:0000259" key="3">
    <source>
        <dbReference type="PROSITE" id="PS50977"/>
    </source>
</evidence>
<dbReference type="Gene3D" id="1.10.357.10">
    <property type="entry name" value="Tetracycline Repressor, domain 2"/>
    <property type="match status" value="1"/>
</dbReference>
<dbReference type="PANTHER" id="PTHR30055">
    <property type="entry name" value="HTH-TYPE TRANSCRIPTIONAL REGULATOR RUTR"/>
    <property type="match status" value="1"/>
</dbReference>
<dbReference type="SUPFAM" id="SSF48498">
    <property type="entry name" value="Tetracyclin repressor-like, C-terminal domain"/>
    <property type="match status" value="1"/>
</dbReference>
<dbReference type="AlphaFoldDB" id="A0A9D0ZNQ1"/>
<keyword evidence="1 2" id="KW-0238">DNA-binding</keyword>
<dbReference type="PANTHER" id="PTHR30055:SF226">
    <property type="entry name" value="HTH-TYPE TRANSCRIPTIONAL REGULATOR PKSA"/>
    <property type="match status" value="1"/>
</dbReference>
<dbReference type="EMBL" id="DVFZ01000103">
    <property type="protein sequence ID" value="HIQ83604.1"/>
    <property type="molecule type" value="Genomic_DNA"/>
</dbReference>
<evidence type="ECO:0000313" key="4">
    <source>
        <dbReference type="EMBL" id="HIQ83604.1"/>
    </source>
</evidence>
<organism evidence="4 5">
    <name type="scientific">Candidatus Pullichristensenella stercorigallinarum</name>
    <dbReference type="NCBI Taxonomy" id="2840909"/>
    <lineage>
        <taxon>Bacteria</taxon>
        <taxon>Bacillati</taxon>
        <taxon>Bacillota</taxon>
        <taxon>Clostridia</taxon>
        <taxon>Candidatus Pullichristensenella</taxon>
    </lineage>
</organism>
<dbReference type="InterPro" id="IPR036271">
    <property type="entry name" value="Tet_transcr_reg_TetR-rel_C_sf"/>
</dbReference>
<evidence type="ECO:0000256" key="2">
    <source>
        <dbReference type="PROSITE-ProRule" id="PRU00335"/>
    </source>
</evidence>
<dbReference type="Pfam" id="PF00440">
    <property type="entry name" value="TetR_N"/>
    <property type="match status" value="1"/>
</dbReference>
<feature type="domain" description="HTH tetR-type" evidence="3">
    <location>
        <begin position="8"/>
        <end position="68"/>
    </location>
</feature>
<reference evidence="4" key="1">
    <citation type="submission" date="2020-10" db="EMBL/GenBank/DDBJ databases">
        <authorList>
            <person name="Gilroy R."/>
        </authorList>
    </citation>
    <scope>NUCLEOTIDE SEQUENCE</scope>
    <source>
        <strain evidence="4">ChiSjej6B24-2974</strain>
    </source>
</reference>
<dbReference type="InterPro" id="IPR009057">
    <property type="entry name" value="Homeodomain-like_sf"/>
</dbReference>
<accession>A0A9D0ZNQ1</accession>
<reference evidence="4" key="2">
    <citation type="journal article" date="2021" name="PeerJ">
        <title>Extensive microbial diversity within the chicken gut microbiome revealed by metagenomics and culture.</title>
        <authorList>
            <person name="Gilroy R."/>
            <person name="Ravi A."/>
            <person name="Getino M."/>
            <person name="Pursley I."/>
            <person name="Horton D.L."/>
            <person name="Alikhan N.F."/>
            <person name="Baker D."/>
            <person name="Gharbi K."/>
            <person name="Hall N."/>
            <person name="Watson M."/>
            <person name="Adriaenssens E.M."/>
            <person name="Foster-Nyarko E."/>
            <person name="Jarju S."/>
            <person name="Secka A."/>
            <person name="Antonio M."/>
            <person name="Oren A."/>
            <person name="Chaudhuri R.R."/>
            <person name="La Ragione R."/>
            <person name="Hildebrand F."/>
            <person name="Pallen M.J."/>
        </authorList>
    </citation>
    <scope>NUCLEOTIDE SEQUENCE</scope>
    <source>
        <strain evidence="4">ChiSjej6B24-2974</strain>
    </source>
</reference>
<gene>
    <name evidence="4" type="ORF">IAA52_10950</name>
</gene>
<dbReference type="InterPro" id="IPR001647">
    <property type="entry name" value="HTH_TetR"/>
</dbReference>
<dbReference type="PROSITE" id="PS50977">
    <property type="entry name" value="HTH_TETR_2"/>
    <property type="match status" value="1"/>
</dbReference>
<dbReference type="GO" id="GO:0003700">
    <property type="term" value="F:DNA-binding transcription factor activity"/>
    <property type="evidence" value="ECO:0007669"/>
    <property type="project" value="TreeGrafter"/>
</dbReference>
<proteinExistence type="predicted"/>
<name>A0A9D0ZNQ1_9FIRM</name>
<evidence type="ECO:0000256" key="1">
    <source>
        <dbReference type="ARBA" id="ARBA00023125"/>
    </source>
</evidence>
<dbReference type="Proteomes" id="UP000824260">
    <property type="component" value="Unassembled WGS sequence"/>
</dbReference>
<evidence type="ECO:0000313" key="5">
    <source>
        <dbReference type="Proteomes" id="UP000824260"/>
    </source>
</evidence>
<dbReference type="GO" id="GO:0000976">
    <property type="term" value="F:transcription cis-regulatory region binding"/>
    <property type="evidence" value="ECO:0007669"/>
    <property type="project" value="TreeGrafter"/>
</dbReference>
<dbReference type="PRINTS" id="PR00455">
    <property type="entry name" value="HTHTETR"/>
</dbReference>
<protein>
    <submittedName>
        <fullName evidence="4">TetR/AcrR family transcriptional regulator</fullName>
    </submittedName>
</protein>
<sequence>MKQEERRERRIREILNAAMEEFGANGYENVTMDSLCARHHLSKGVLYHYFSNRDELFLLCVESVFRDLRAYLEQKLAMPAERGVASSIRDYFFCREDFFRARPLERNVFENALLHPPKHLRERIRTLRRPLQEVNQTFLRRTVPHLPLRPGLDAAEAIRYFESVESLFWELLAGYSADPAPQEAEQLWNMIVFGVARPEEK</sequence>
<dbReference type="SUPFAM" id="SSF46689">
    <property type="entry name" value="Homeodomain-like"/>
    <property type="match status" value="1"/>
</dbReference>
<comment type="caution">
    <text evidence="4">The sequence shown here is derived from an EMBL/GenBank/DDBJ whole genome shotgun (WGS) entry which is preliminary data.</text>
</comment>
<feature type="DNA-binding region" description="H-T-H motif" evidence="2">
    <location>
        <begin position="31"/>
        <end position="50"/>
    </location>
</feature>